<protein>
    <submittedName>
        <fullName evidence="1">Uncharacterized protein</fullName>
    </submittedName>
</protein>
<feature type="non-terminal residue" evidence="1">
    <location>
        <position position="160"/>
    </location>
</feature>
<accession>A0A382H8W4</accession>
<reference evidence="1" key="1">
    <citation type="submission" date="2018-05" db="EMBL/GenBank/DDBJ databases">
        <authorList>
            <person name="Lanie J.A."/>
            <person name="Ng W.-L."/>
            <person name="Kazmierczak K.M."/>
            <person name="Andrzejewski T.M."/>
            <person name="Davidsen T.M."/>
            <person name="Wayne K.J."/>
            <person name="Tettelin H."/>
            <person name="Glass J.I."/>
            <person name="Rusch D."/>
            <person name="Podicherti R."/>
            <person name="Tsui H.-C.T."/>
            <person name="Winkler M.E."/>
        </authorList>
    </citation>
    <scope>NUCLEOTIDE SEQUENCE</scope>
</reference>
<dbReference type="InterPro" id="IPR035959">
    <property type="entry name" value="RutC-like_sf"/>
</dbReference>
<sequence length="160" mass="16693">MDNRDLTQGFPPELTRGFNVYDRIESEGIALGSFDDNVVSLSNAKIAGAVIHSSGLVYLSGTSGGSLPMNDDADRINHGIAGAQMAADTLIRRLHWVLSCGGEGDLNDVLYTIKVLGMVVSPGGGSSSSAPVITNGFSFRWHTIFGGPQSLLAVEGVDPG</sequence>
<evidence type="ECO:0000313" key="1">
    <source>
        <dbReference type="EMBL" id="SVB83579.1"/>
    </source>
</evidence>
<gene>
    <name evidence="1" type="ORF">METZ01_LOCUS236433</name>
</gene>
<dbReference type="Gene3D" id="3.30.1330.40">
    <property type="entry name" value="RutC-like"/>
    <property type="match status" value="1"/>
</dbReference>
<organism evidence="1">
    <name type="scientific">marine metagenome</name>
    <dbReference type="NCBI Taxonomy" id="408172"/>
    <lineage>
        <taxon>unclassified sequences</taxon>
        <taxon>metagenomes</taxon>
        <taxon>ecological metagenomes</taxon>
    </lineage>
</organism>
<proteinExistence type="predicted"/>
<dbReference type="EMBL" id="UINC01059785">
    <property type="protein sequence ID" value="SVB83579.1"/>
    <property type="molecule type" value="Genomic_DNA"/>
</dbReference>
<name>A0A382H8W4_9ZZZZ</name>
<dbReference type="AlphaFoldDB" id="A0A382H8W4"/>